<dbReference type="PANTHER" id="PTHR31001">
    <property type="entry name" value="UNCHARACTERIZED TRANSCRIPTIONAL REGULATORY PROTEIN"/>
    <property type="match status" value="1"/>
</dbReference>
<dbReference type="STRING" id="27349.A0A0L6UUV0"/>
<feature type="region of interest" description="Disordered" evidence="3">
    <location>
        <begin position="950"/>
        <end position="972"/>
    </location>
</feature>
<dbReference type="InterPro" id="IPR001138">
    <property type="entry name" value="Zn2Cys6_DnaBD"/>
</dbReference>
<dbReference type="Proteomes" id="UP000037035">
    <property type="component" value="Unassembled WGS sequence"/>
</dbReference>
<evidence type="ECO:0000313" key="6">
    <source>
        <dbReference type="Proteomes" id="UP000037035"/>
    </source>
</evidence>
<dbReference type="VEuPathDB" id="FungiDB:VP01_362g16"/>
<dbReference type="CDD" id="cd12148">
    <property type="entry name" value="fungal_TF_MHR"/>
    <property type="match status" value="1"/>
</dbReference>
<dbReference type="InterPro" id="IPR036864">
    <property type="entry name" value="Zn2-C6_fun-type_DNA-bd_sf"/>
</dbReference>
<dbReference type="GO" id="GO:0008270">
    <property type="term" value="F:zinc ion binding"/>
    <property type="evidence" value="ECO:0007669"/>
    <property type="project" value="InterPro"/>
</dbReference>
<reference evidence="5 6" key="1">
    <citation type="submission" date="2015-08" db="EMBL/GenBank/DDBJ databases">
        <title>Next Generation Sequencing and Analysis of the Genome of Puccinia sorghi L Schw, the Causal Agent of Maize Common Rust.</title>
        <authorList>
            <person name="Rochi L."/>
            <person name="Burguener G."/>
            <person name="Darino M."/>
            <person name="Turjanski A."/>
            <person name="Kreff E."/>
            <person name="Dieguez M.J."/>
            <person name="Sacco F."/>
        </authorList>
    </citation>
    <scope>NUCLEOTIDE SEQUENCE [LARGE SCALE GENOMIC DNA]</scope>
    <source>
        <strain evidence="5 6">RO10H11247</strain>
    </source>
</reference>
<dbReference type="Gene3D" id="4.10.240.10">
    <property type="entry name" value="Zn(2)-C6 fungal-type DNA-binding domain"/>
    <property type="match status" value="1"/>
</dbReference>
<feature type="region of interest" description="Disordered" evidence="3">
    <location>
        <begin position="723"/>
        <end position="767"/>
    </location>
</feature>
<proteinExistence type="predicted"/>
<feature type="compositionally biased region" description="Polar residues" evidence="3">
    <location>
        <begin position="748"/>
        <end position="767"/>
    </location>
</feature>
<name>A0A0L6UUV0_9BASI</name>
<evidence type="ECO:0000256" key="2">
    <source>
        <dbReference type="ARBA" id="ARBA00023242"/>
    </source>
</evidence>
<feature type="compositionally biased region" description="Polar residues" evidence="3">
    <location>
        <begin position="15"/>
        <end position="24"/>
    </location>
</feature>
<evidence type="ECO:0000256" key="3">
    <source>
        <dbReference type="SAM" id="MobiDB-lite"/>
    </source>
</evidence>
<accession>A0A0L6UUV0</accession>
<evidence type="ECO:0000259" key="4">
    <source>
        <dbReference type="PROSITE" id="PS50048"/>
    </source>
</evidence>
<dbReference type="CDD" id="cd00067">
    <property type="entry name" value="GAL4"/>
    <property type="match status" value="1"/>
</dbReference>
<dbReference type="PROSITE" id="PS50048">
    <property type="entry name" value="ZN2_CY6_FUNGAL_2"/>
    <property type="match status" value="1"/>
</dbReference>
<keyword evidence="2" id="KW-0539">Nucleus</keyword>
<feature type="region of interest" description="Disordered" evidence="3">
    <location>
        <begin position="1"/>
        <end position="24"/>
    </location>
</feature>
<dbReference type="PANTHER" id="PTHR31001:SF89">
    <property type="entry name" value="ZN(2)-C6 FUNGAL-TYPE DOMAIN-CONTAINING PROTEIN"/>
    <property type="match status" value="1"/>
</dbReference>
<keyword evidence="6" id="KW-1185">Reference proteome</keyword>
<evidence type="ECO:0000313" key="5">
    <source>
        <dbReference type="EMBL" id="KNZ52274.1"/>
    </source>
</evidence>
<sequence length="1017" mass="113839">MSHHHQPSNLRDDSQQYAEPTSDTTATAPLDLSLFIDPNNNNQLLPVQPRKKKRVYTSCRQCRKRRCACSRELPCFACVSRGEGDQCDWTGASPQFIKPKGQVAREHQQNRQGNPARLRIQQDFQALDTRVEYLLDLVKQHTPSDAAITKPEIVPVTNYHIDDIATQLSRFTLNQAIPQLPADRPLANPNSQISIKEVEEYVEEEERKALPLSKASWLSFLPLTRSKLVSNNSNIIELGCVCLPSKPVSHFLTSNLVCILDRILHRPTFWTQVYEQIARNFSYTDEREQAHWLAILFSVCGLGLFNNVVQSPADLARYQLPTSVQAQRALALLESRLRSFPPSTPYPHQSLSSISRLRFRSKPQFRGCYGYPGPTSFVIITISTYNALLDCVICPRYTSNGETLGLALDFIEKAIDLAMKLDLHIDPDLHPIHQRSSALEKQNRRRLMVALLCQHYKMGGLLCQERGLRPLEQFSGLELPLDQYDEDFDMSDGHLKVPRAPGSTHTVMTGVRCRFQVSRIWQEIGILFSNASEPPTHAKVLSIHKRLKDLEADWPDSIQTRFNPATCSFAPPFTLLPTSSPGRQVLLIDRLGCFAVFAAAMVRLHRGFLMQVDGAPTEDIKMHREQVYYYGRAMLAIHRAELFPLDNVPIQFFVLSSTISLAVYCLTNNSDEEEDKCEIVVKELEKVKNVLRRCTAMSSILRRTYAVLNFALHKWAKIRHRDTPVDSGRSQKRHKSAGNSSDAGSSNLQEGTTLGHQSHLTNDTLPTATHNLADDSIATTSPDDSRFMENLLRSLLNDHMWPDALNHNPRGSVSCITWSLFVEYVCAQPEPTTMMSNSEGLKGMMRQSFDFSRPFPLHCSSGEAATTGGPRSGTNGHKSDGSSSIAYSLPTPSDAPNTITSCLFSDQELHTSPSSINAPSFPFAPPSFHNNHTPLPPPATAFADLHYPHAQPQQQQQPLVPSSCNLSSSLDAPAEPPHLNRHFIISNSFPTNQIPSATSAYNLYGQFDLPVDRPPIS</sequence>
<dbReference type="GO" id="GO:0000981">
    <property type="term" value="F:DNA-binding transcription factor activity, RNA polymerase II-specific"/>
    <property type="evidence" value="ECO:0007669"/>
    <property type="project" value="InterPro"/>
</dbReference>
<feature type="domain" description="Zn(2)-C6 fungal-type" evidence="4">
    <location>
        <begin position="58"/>
        <end position="89"/>
    </location>
</feature>
<evidence type="ECO:0000256" key="1">
    <source>
        <dbReference type="ARBA" id="ARBA00004123"/>
    </source>
</evidence>
<dbReference type="EMBL" id="LAVV01008646">
    <property type="protein sequence ID" value="KNZ52274.1"/>
    <property type="molecule type" value="Genomic_DNA"/>
</dbReference>
<comment type="subcellular location">
    <subcellularLocation>
        <location evidence="1">Nucleus</location>
    </subcellularLocation>
</comment>
<gene>
    <name evidence="5" type="ORF">VP01_362g16</name>
</gene>
<dbReference type="OrthoDB" id="2496683at2759"/>
<feature type="compositionally biased region" description="Polar residues" evidence="3">
    <location>
        <begin position="872"/>
        <end position="890"/>
    </location>
</feature>
<feature type="region of interest" description="Disordered" evidence="3">
    <location>
        <begin position="860"/>
        <end position="890"/>
    </location>
</feature>
<protein>
    <recommendedName>
        <fullName evidence="4">Zn(2)-C6 fungal-type domain-containing protein</fullName>
    </recommendedName>
</protein>
<dbReference type="AlphaFoldDB" id="A0A0L6UUV0"/>
<organism evidence="5 6">
    <name type="scientific">Puccinia sorghi</name>
    <dbReference type="NCBI Taxonomy" id="27349"/>
    <lineage>
        <taxon>Eukaryota</taxon>
        <taxon>Fungi</taxon>
        <taxon>Dikarya</taxon>
        <taxon>Basidiomycota</taxon>
        <taxon>Pucciniomycotina</taxon>
        <taxon>Pucciniomycetes</taxon>
        <taxon>Pucciniales</taxon>
        <taxon>Pucciniaceae</taxon>
        <taxon>Puccinia</taxon>
    </lineage>
</organism>
<comment type="caution">
    <text evidence="5">The sequence shown here is derived from an EMBL/GenBank/DDBJ whole genome shotgun (WGS) entry which is preliminary data.</text>
</comment>
<dbReference type="InterPro" id="IPR050613">
    <property type="entry name" value="Sec_Metabolite_Reg"/>
</dbReference>
<feature type="compositionally biased region" description="Low complexity" evidence="3">
    <location>
        <begin position="737"/>
        <end position="747"/>
    </location>
</feature>
<dbReference type="GO" id="GO:0005634">
    <property type="term" value="C:nucleus"/>
    <property type="evidence" value="ECO:0007669"/>
    <property type="project" value="UniProtKB-SubCell"/>
</dbReference>
<feature type="compositionally biased region" description="Polar residues" evidence="3">
    <location>
        <begin position="959"/>
        <end position="970"/>
    </location>
</feature>
<dbReference type="PROSITE" id="PS00463">
    <property type="entry name" value="ZN2_CY6_FUNGAL_1"/>
    <property type="match status" value="1"/>
</dbReference>